<comment type="caution">
    <text evidence="1">The sequence shown here is derived from an EMBL/GenBank/DDBJ whole genome shotgun (WGS) entry which is preliminary data.</text>
</comment>
<reference evidence="1 2" key="1">
    <citation type="submission" date="2024-09" db="EMBL/GenBank/DDBJ databases">
        <title>Chromosome-scale assembly of Riccia fluitans.</title>
        <authorList>
            <person name="Paukszto L."/>
            <person name="Sawicki J."/>
            <person name="Karawczyk K."/>
            <person name="Piernik-Szablinska J."/>
            <person name="Szczecinska M."/>
            <person name="Mazdziarz M."/>
        </authorList>
    </citation>
    <scope>NUCLEOTIDE SEQUENCE [LARGE SCALE GENOMIC DNA]</scope>
    <source>
        <strain evidence="1">Rf_01</strain>
        <tissue evidence="1">Aerial parts of the thallus</tissue>
    </source>
</reference>
<accession>A0ABD1XT29</accession>
<organism evidence="1 2">
    <name type="scientific">Riccia fluitans</name>
    <dbReference type="NCBI Taxonomy" id="41844"/>
    <lineage>
        <taxon>Eukaryota</taxon>
        <taxon>Viridiplantae</taxon>
        <taxon>Streptophyta</taxon>
        <taxon>Embryophyta</taxon>
        <taxon>Marchantiophyta</taxon>
        <taxon>Marchantiopsida</taxon>
        <taxon>Marchantiidae</taxon>
        <taxon>Marchantiales</taxon>
        <taxon>Ricciaceae</taxon>
        <taxon>Riccia</taxon>
    </lineage>
</organism>
<proteinExistence type="predicted"/>
<evidence type="ECO:0000313" key="1">
    <source>
        <dbReference type="EMBL" id="KAL2610678.1"/>
    </source>
</evidence>
<sequence>MGMCINASKSELMAYDPQFSEPLSQGLQLSGGIAKYVDVFKYLSGIVSTACALEVGARRGKALGRFAQMKQLWGMSRMQVTTKMRCYNACVANTSFWL</sequence>
<keyword evidence="2" id="KW-1185">Reference proteome</keyword>
<dbReference type="EMBL" id="JBHFFA010000008">
    <property type="protein sequence ID" value="KAL2610678.1"/>
    <property type="molecule type" value="Genomic_DNA"/>
</dbReference>
<protein>
    <submittedName>
        <fullName evidence="1">Uncharacterized protein</fullName>
    </submittedName>
</protein>
<evidence type="ECO:0000313" key="2">
    <source>
        <dbReference type="Proteomes" id="UP001605036"/>
    </source>
</evidence>
<gene>
    <name evidence="1" type="ORF">R1flu_029251</name>
</gene>
<dbReference type="AlphaFoldDB" id="A0ABD1XT29"/>
<dbReference type="Proteomes" id="UP001605036">
    <property type="component" value="Unassembled WGS sequence"/>
</dbReference>
<name>A0ABD1XT29_9MARC</name>